<evidence type="ECO:0008006" key="3">
    <source>
        <dbReference type="Google" id="ProtNLM"/>
    </source>
</evidence>
<dbReference type="Pfam" id="PF02643">
    <property type="entry name" value="DUF192"/>
    <property type="match status" value="1"/>
</dbReference>
<dbReference type="eggNOG" id="COG1430">
    <property type="taxonomic scope" value="Bacteria"/>
</dbReference>
<dbReference type="InterPro" id="IPR038695">
    <property type="entry name" value="Saro_0823-like_sf"/>
</dbReference>
<dbReference type="AlphaFoldDB" id="A3K688"/>
<reference evidence="1 2" key="1">
    <citation type="submission" date="2006-06" db="EMBL/GenBank/DDBJ databases">
        <authorList>
            <person name="Moran M.A."/>
            <person name="Ferriera S."/>
            <person name="Johnson J."/>
            <person name="Kravitz S."/>
            <person name="Beeson K."/>
            <person name="Sutton G."/>
            <person name="Rogers Y.-H."/>
            <person name="Friedman R."/>
            <person name="Frazier M."/>
            <person name="Venter J.C."/>
        </authorList>
    </citation>
    <scope>NUCLEOTIDE SEQUENCE [LARGE SCALE GENOMIC DNA]</scope>
    <source>
        <strain evidence="1 2">E-37</strain>
    </source>
</reference>
<accession>A3K688</accession>
<dbReference type="RefSeq" id="WP_005860825.1">
    <property type="nucleotide sequence ID" value="NZ_AAYA01000010.1"/>
</dbReference>
<evidence type="ECO:0000313" key="2">
    <source>
        <dbReference type="Proteomes" id="UP000005713"/>
    </source>
</evidence>
<dbReference type="PANTHER" id="PTHR37953">
    <property type="entry name" value="UPF0127 PROTEIN MJ1496"/>
    <property type="match status" value="1"/>
</dbReference>
<dbReference type="PANTHER" id="PTHR37953:SF1">
    <property type="entry name" value="UPF0127 PROTEIN MJ1496"/>
    <property type="match status" value="1"/>
</dbReference>
<dbReference type="Gene3D" id="2.60.120.1140">
    <property type="entry name" value="Protein of unknown function DUF192"/>
    <property type="match status" value="1"/>
</dbReference>
<dbReference type="InterPro" id="IPR003795">
    <property type="entry name" value="DUF192"/>
</dbReference>
<organism evidence="1 2">
    <name type="scientific">Sagittula stellata (strain ATCC 700073 / DSM 11524 / E-37)</name>
    <dbReference type="NCBI Taxonomy" id="388399"/>
    <lineage>
        <taxon>Bacteria</taxon>
        <taxon>Pseudomonadati</taxon>
        <taxon>Pseudomonadota</taxon>
        <taxon>Alphaproteobacteria</taxon>
        <taxon>Rhodobacterales</taxon>
        <taxon>Roseobacteraceae</taxon>
        <taxon>Sagittula</taxon>
    </lineage>
</organism>
<comment type="caution">
    <text evidence="1">The sequence shown here is derived from an EMBL/GenBank/DDBJ whole genome shotgun (WGS) entry which is preliminary data.</text>
</comment>
<dbReference type="EMBL" id="AAYA01000010">
    <property type="protein sequence ID" value="EBA07238.1"/>
    <property type="molecule type" value="Genomic_DNA"/>
</dbReference>
<evidence type="ECO:0000313" key="1">
    <source>
        <dbReference type="EMBL" id="EBA07238.1"/>
    </source>
</evidence>
<proteinExistence type="predicted"/>
<keyword evidence="2" id="KW-1185">Reference proteome</keyword>
<name>A3K688_SAGS3</name>
<sequence>MNRASSPRCILRRARSVLAAVFVALAALVAILPGSVRADGAPACSDGTLYLRGDFGQARFSIDLAATPKERNRGLMFVKKMPASYGMLFVYDRPQRVAFWMKNTLIPLDMIFADARGVVQNVHANAVPGDLTSIPGKGQIQYVLEINGGMARMLGIGPGTELRHPAIADAAWPCN</sequence>
<dbReference type="OrthoDB" id="9808290at2"/>
<dbReference type="Proteomes" id="UP000005713">
    <property type="component" value="Unassembled WGS sequence"/>
</dbReference>
<protein>
    <recommendedName>
        <fullName evidence="3">DUF192 domain-containing protein</fullName>
    </recommendedName>
</protein>
<gene>
    <name evidence="1" type="ORF">SSE37_06364</name>
</gene>